<reference evidence="2 3" key="1">
    <citation type="submission" date="2014-07" db="EMBL/GenBank/DDBJ databases">
        <authorList>
            <person name="McCorrison J."/>
            <person name="Sanka R."/>
            <person name="Torralba M."/>
            <person name="Gillis M."/>
            <person name="Haft D.H."/>
            <person name="Methe B."/>
            <person name="Sutton G."/>
            <person name="Nelson K.E."/>
        </authorList>
    </citation>
    <scope>NUCLEOTIDE SEQUENCE [LARGE SCALE GENOMIC DNA]</scope>
    <source>
        <strain evidence="2 3">S9-PR14</strain>
    </source>
</reference>
<proteinExistence type="predicted"/>
<keyword evidence="1" id="KW-1133">Transmembrane helix</keyword>
<dbReference type="AlphaFoldDB" id="A0A098YSM1"/>
<evidence type="ECO:0000313" key="3">
    <source>
        <dbReference type="Proteomes" id="UP000029723"/>
    </source>
</evidence>
<name>A0A098YSM1_9BACT</name>
<comment type="caution">
    <text evidence="2">The sequence shown here is derived from an EMBL/GenBank/DDBJ whole genome shotgun (WGS) entry which is preliminary data.</text>
</comment>
<evidence type="ECO:0000256" key="1">
    <source>
        <dbReference type="SAM" id="Phobius"/>
    </source>
</evidence>
<dbReference type="RefSeq" id="WP_036927015.1">
    <property type="nucleotide sequence ID" value="NZ_JRPQ01000075.1"/>
</dbReference>
<gene>
    <name evidence="2" type="ORF">HMPREF9304_05285</name>
</gene>
<accession>A0A098YSM1</accession>
<sequence length="360" mass="41403">MNLIKKYFLILLISTVWCLGLHAQIGVQQRLDSVGIFIGQQINMTIDVTAPKNATIHFPALKPSHYLVPGVEILEISSGDTTALDNGFVKVSKQYTLTSFDEHLYAIPGQKVQVNGKDYVGNTLALKVVTVDVDTLHPNQFFPPKDVQDNPFSWKEWSPIFWLSVLMLLLCVLGFYLYLRIYNNKPIITRIRIIKKIPPHQKALTAIDKLKSERMVSSPDQKTYYTELTDTLRQYIEERFGFNAMEMTTSEIIYTLHKKGDKKMIDELKSLFETADLVKFAKYETLINENDKNLVNAINFIDQTKIEGEPTEERIVPKLDEKDRRTQKTRKTIKMLLTAIGISVFALLIYIVYQVYLLMV</sequence>
<feature type="transmembrane region" description="Helical" evidence="1">
    <location>
        <begin position="335"/>
        <end position="356"/>
    </location>
</feature>
<dbReference type="Proteomes" id="UP000029723">
    <property type="component" value="Unassembled WGS sequence"/>
</dbReference>
<evidence type="ECO:0000313" key="2">
    <source>
        <dbReference type="EMBL" id="KGI22277.1"/>
    </source>
</evidence>
<organism evidence="2 3">
    <name type="scientific">Hoylesella timonensis S9-PR14</name>
    <dbReference type="NCBI Taxonomy" id="1401062"/>
    <lineage>
        <taxon>Bacteria</taxon>
        <taxon>Pseudomonadati</taxon>
        <taxon>Bacteroidota</taxon>
        <taxon>Bacteroidia</taxon>
        <taxon>Bacteroidales</taxon>
        <taxon>Prevotellaceae</taxon>
        <taxon>Hoylesella</taxon>
    </lineage>
</organism>
<dbReference type="EMBL" id="JRPQ01000075">
    <property type="protein sequence ID" value="KGI22277.1"/>
    <property type="molecule type" value="Genomic_DNA"/>
</dbReference>
<protein>
    <submittedName>
        <fullName evidence="2">Membrane exported protein</fullName>
    </submittedName>
</protein>
<keyword evidence="1" id="KW-0812">Transmembrane</keyword>
<feature type="transmembrane region" description="Helical" evidence="1">
    <location>
        <begin position="160"/>
        <end position="179"/>
    </location>
</feature>
<keyword evidence="1" id="KW-0472">Membrane</keyword>